<feature type="region of interest" description="Disordered" evidence="1">
    <location>
        <begin position="84"/>
        <end position="143"/>
    </location>
</feature>
<proteinExistence type="predicted"/>
<sequence length="625" mass="71309">MRTLYFFSFKTKVEFLFYISVQYKCRQQRLLRTLHLRSRREHANSTREGLSPGSNPRPLYSAADVQASQSTTLPSRVSLLKINEEPLTSSPAPSSAIKRKKTVQKSAHNKRHVSESKERWHCKEESDINPKPPPFTPARTPGPTFDTSAQWSPLALFQLFFSASVVRTIIDNTNANAEKKQAKAKSFRWKLLTVPEFYVFIAVVIFTGIVKVPDRDDYWTKRWPYNFSFPRNAMSRDRFEAILWSLHLSDPKDNDKKESRKGIRLHDRLFKIKPLYTDIVSACKANFQPQKNISINQRVVPSARITAKPQCTNGKASALGFKLLVLADSLTAYTWNFFVCSEKTVSSTIGQSLRDRTIMDIVDPSRLGGGYKLFVNNFYSSPTLFRDLQKFNIGCCGPIRKNQVGFPKTTENDLPAKAEKGDLRWLRKADLLFVKWMGPQKVTMCSSLHVACSGQTMKSKVKVNGGRQMKRITIPDAVQDYNRHKGGVDLSGDYTVHHKTIKWYKTFFFHFVEIAVVNAFILHKELIALQNEPTMQKPLTQQVFRERLAASMLELDGKTTAPPTPSPPPAAGAEASQVTCMPTFFQGNCRKYCRRCHAMGTTRVKTKVYCRKCEQKIIQHQTIRQ</sequence>
<evidence type="ECO:0000256" key="1">
    <source>
        <dbReference type="SAM" id="MobiDB-lite"/>
    </source>
</evidence>
<dbReference type="PANTHER" id="PTHR46599">
    <property type="entry name" value="PIGGYBAC TRANSPOSABLE ELEMENT-DERIVED PROTEIN 4"/>
    <property type="match status" value="1"/>
</dbReference>
<dbReference type="Proteomes" id="UP000264820">
    <property type="component" value="Unplaced"/>
</dbReference>
<evidence type="ECO:0000259" key="2">
    <source>
        <dbReference type="Pfam" id="PF13843"/>
    </source>
</evidence>
<keyword evidence="4" id="KW-1185">Reference proteome</keyword>
<accession>A0A3Q2XSY8</accession>
<dbReference type="GeneTree" id="ENSGT00940000163467"/>
<dbReference type="Pfam" id="PF13843">
    <property type="entry name" value="DDE_Tnp_1_7"/>
    <property type="match status" value="1"/>
</dbReference>
<protein>
    <recommendedName>
        <fullName evidence="2">PiggyBac transposable element-derived protein domain-containing protein</fullName>
    </recommendedName>
</protein>
<evidence type="ECO:0000313" key="3">
    <source>
        <dbReference type="Ensembl" id="ENSHCOP00000007970.1"/>
    </source>
</evidence>
<evidence type="ECO:0000313" key="4">
    <source>
        <dbReference type="Proteomes" id="UP000264820"/>
    </source>
</evidence>
<reference evidence="3" key="1">
    <citation type="submission" date="2025-08" db="UniProtKB">
        <authorList>
            <consortium name="Ensembl"/>
        </authorList>
    </citation>
    <scope>IDENTIFICATION</scope>
</reference>
<feature type="compositionally biased region" description="Basic and acidic residues" evidence="1">
    <location>
        <begin position="112"/>
        <end position="128"/>
    </location>
</feature>
<dbReference type="STRING" id="109280.ENSHCOP00000007970"/>
<name>A0A3Q2XSY8_HIPCM</name>
<organism evidence="3 4">
    <name type="scientific">Hippocampus comes</name>
    <name type="common">Tiger tail seahorse</name>
    <dbReference type="NCBI Taxonomy" id="109280"/>
    <lineage>
        <taxon>Eukaryota</taxon>
        <taxon>Metazoa</taxon>
        <taxon>Chordata</taxon>
        <taxon>Craniata</taxon>
        <taxon>Vertebrata</taxon>
        <taxon>Euteleostomi</taxon>
        <taxon>Actinopterygii</taxon>
        <taxon>Neopterygii</taxon>
        <taxon>Teleostei</taxon>
        <taxon>Neoteleostei</taxon>
        <taxon>Acanthomorphata</taxon>
        <taxon>Syngnathiaria</taxon>
        <taxon>Syngnathiformes</taxon>
        <taxon>Syngnathoidei</taxon>
        <taxon>Syngnathidae</taxon>
        <taxon>Hippocampus</taxon>
    </lineage>
</organism>
<dbReference type="PANTHER" id="PTHR46599:SF3">
    <property type="entry name" value="PIGGYBAC TRANSPOSABLE ELEMENT-DERIVED PROTEIN 4"/>
    <property type="match status" value="1"/>
</dbReference>
<feature type="domain" description="PiggyBac transposable element-derived protein" evidence="2">
    <location>
        <begin position="152"/>
        <end position="520"/>
    </location>
</feature>
<feature type="compositionally biased region" description="Basic residues" evidence="1">
    <location>
        <begin position="97"/>
        <end position="111"/>
    </location>
</feature>
<dbReference type="AlphaFoldDB" id="A0A3Q2XSY8"/>
<dbReference type="InterPro" id="IPR029526">
    <property type="entry name" value="PGBD"/>
</dbReference>
<dbReference type="Ensembl" id="ENSHCOT00000001103.1">
    <property type="protein sequence ID" value="ENSHCOP00000007970.1"/>
    <property type="gene ID" value="ENSHCOG00000010104.1"/>
</dbReference>
<feature type="region of interest" description="Disordered" evidence="1">
    <location>
        <begin position="38"/>
        <end position="72"/>
    </location>
</feature>
<reference evidence="3" key="2">
    <citation type="submission" date="2025-09" db="UniProtKB">
        <authorList>
            <consortium name="Ensembl"/>
        </authorList>
    </citation>
    <scope>IDENTIFICATION</scope>
</reference>
<dbReference type="OMA" id="NCFERWH"/>